<accession>A0A4V3ANM5</accession>
<organism evidence="4 5">
    <name type="scientific">Rhizobium deserti</name>
    <dbReference type="NCBI Taxonomy" id="2547961"/>
    <lineage>
        <taxon>Bacteria</taxon>
        <taxon>Pseudomonadati</taxon>
        <taxon>Pseudomonadota</taxon>
        <taxon>Alphaproteobacteria</taxon>
        <taxon>Hyphomicrobiales</taxon>
        <taxon>Rhizobiaceae</taxon>
        <taxon>Rhizobium/Agrobacterium group</taxon>
        <taxon>Rhizobium</taxon>
    </lineage>
</organism>
<name>A0A4V3ANM5_9HYPH</name>
<reference evidence="4 5" key="1">
    <citation type="submission" date="2019-03" db="EMBL/GenBank/DDBJ databases">
        <title>Rhizobium sp. nov., an bacterium isolated from biocrust in Mu Us Desert.</title>
        <authorList>
            <person name="Lixiong L."/>
        </authorList>
    </citation>
    <scope>NUCLEOTIDE SEQUENCE [LARGE SCALE GENOMIC DNA]</scope>
    <source>
        <strain evidence="4 5">SPY-1</strain>
    </source>
</reference>
<dbReference type="Proteomes" id="UP000295238">
    <property type="component" value="Unassembled WGS sequence"/>
</dbReference>
<evidence type="ECO:0000313" key="4">
    <source>
        <dbReference type="EMBL" id="TDK31855.1"/>
    </source>
</evidence>
<dbReference type="GO" id="GO:0043531">
    <property type="term" value="F:ADP binding"/>
    <property type="evidence" value="ECO:0007669"/>
    <property type="project" value="InterPro"/>
</dbReference>
<evidence type="ECO:0000259" key="3">
    <source>
        <dbReference type="PROSITE" id="PS51755"/>
    </source>
</evidence>
<dbReference type="GO" id="GO:0006355">
    <property type="term" value="P:regulation of DNA-templated transcription"/>
    <property type="evidence" value="ECO:0007669"/>
    <property type="project" value="InterPro"/>
</dbReference>
<dbReference type="SMART" id="SM00862">
    <property type="entry name" value="Trans_reg_C"/>
    <property type="match status" value="1"/>
</dbReference>
<protein>
    <recommendedName>
        <fullName evidence="3">OmpR/PhoB-type domain-containing protein</fullName>
    </recommendedName>
</protein>
<dbReference type="EMBL" id="SMTL01000006">
    <property type="protein sequence ID" value="TDK31855.1"/>
    <property type="molecule type" value="Genomic_DNA"/>
</dbReference>
<dbReference type="Pfam" id="PF25872">
    <property type="entry name" value="HTH_77"/>
    <property type="match status" value="1"/>
</dbReference>
<comment type="caution">
    <text evidence="4">The sequence shown here is derived from an EMBL/GenBank/DDBJ whole genome shotgun (WGS) entry which is preliminary data.</text>
</comment>
<dbReference type="SUPFAM" id="SSF52540">
    <property type="entry name" value="P-loop containing nucleoside triphosphate hydrolases"/>
    <property type="match status" value="1"/>
</dbReference>
<feature type="DNA-binding region" description="OmpR/PhoB-type" evidence="2">
    <location>
        <begin position="1"/>
        <end position="98"/>
    </location>
</feature>
<dbReference type="PRINTS" id="PR00364">
    <property type="entry name" value="DISEASERSIST"/>
</dbReference>
<keyword evidence="1 2" id="KW-0238">DNA-binding</keyword>
<proteinExistence type="predicted"/>
<dbReference type="InterPro" id="IPR058852">
    <property type="entry name" value="HTH_77"/>
</dbReference>
<dbReference type="InterPro" id="IPR016032">
    <property type="entry name" value="Sig_transdc_resp-reg_C-effctor"/>
</dbReference>
<dbReference type="Pfam" id="PF00486">
    <property type="entry name" value="Trans_reg_C"/>
    <property type="match status" value="1"/>
</dbReference>
<sequence length="494" mass="53312">MTMLQFGDFEMDIQSRSLKRCGREVRLGSRAFDLLAAMASRSGEVLSKTELMEAAWPETHVEESSLRVNIVALRKALDDGTPSKMIENVAGRGYTFTAPVQKLGGQRYQPTVMKTDPLPGAYSRLIGRNQLVDRWASETDFGISTIVGQGGIGKTCVAIQIARQIQDAYEAVYYVDISDSTHGPLSPLSTALKAGELTPDIIQKAVDCLIGKTVLIVLDGCESSIDRAAVVAEAIAYRNPNVAILATSREPLGIMGENLLHLSGLTIPSDNQHVPDITSFSGIELFADRVSLVAEEFAIESTRGLELAAEIVRKTGGNPLAIELAASRVADLGLENLVSSLDSPLRALRRGNRTSHPRQQTLRANLDWSFDLLDGTMQTVFARLSVFEGEFTRDMALELTGCEIAPDQFGEAIDGLVVKSLLFGQLNSGTYALPRLVREYAKEKLGSSAISGAGFEVASAASVRRDKGYQHPINAAIVPSRTSQAVFTPVVRAA</sequence>
<dbReference type="RefSeq" id="WP_133317856.1">
    <property type="nucleotide sequence ID" value="NZ_SMTL01000006.1"/>
</dbReference>
<dbReference type="GO" id="GO:0000160">
    <property type="term" value="P:phosphorelay signal transduction system"/>
    <property type="evidence" value="ECO:0007669"/>
    <property type="project" value="InterPro"/>
</dbReference>
<dbReference type="InterPro" id="IPR002182">
    <property type="entry name" value="NB-ARC"/>
</dbReference>
<evidence type="ECO:0000256" key="1">
    <source>
        <dbReference type="ARBA" id="ARBA00023125"/>
    </source>
</evidence>
<evidence type="ECO:0000256" key="2">
    <source>
        <dbReference type="PROSITE-ProRule" id="PRU01091"/>
    </source>
</evidence>
<dbReference type="OrthoDB" id="4473689at2"/>
<dbReference type="InterPro" id="IPR001867">
    <property type="entry name" value="OmpR/PhoB-type_DNA-bd"/>
</dbReference>
<dbReference type="Gene3D" id="1.10.10.10">
    <property type="entry name" value="Winged helix-like DNA-binding domain superfamily/Winged helix DNA-binding domain"/>
    <property type="match status" value="1"/>
</dbReference>
<dbReference type="AlphaFoldDB" id="A0A4V3ANM5"/>
<dbReference type="Gene3D" id="3.40.50.300">
    <property type="entry name" value="P-loop containing nucleotide triphosphate hydrolases"/>
    <property type="match status" value="1"/>
</dbReference>
<dbReference type="CDD" id="cd00383">
    <property type="entry name" value="trans_reg_C"/>
    <property type="match status" value="1"/>
</dbReference>
<feature type="domain" description="OmpR/PhoB-type" evidence="3">
    <location>
        <begin position="1"/>
        <end position="98"/>
    </location>
</feature>
<dbReference type="PROSITE" id="PS51755">
    <property type="entry name" value="OMPR_PHOB"/>
    <property type="match status" value="1"/>
</dbReference>
<dbReference type="GO" id="GO:0003677">
    <property type="term" value="F:DNA binding"/>
    <property type="evidence" value="ECO:0007669"/>
    <property type="project" value="UniProtKB-UniRule"/>
</dbReference>
<dbReference type="InterPro" id="IPR027417">
    <property type="entry name" value="P-loop_NTPase"/>
</dbReference>
<gene>
    <name evidence="4" type="ORF">E2F50_19540</name>
</gene>
<dbReference type="Pfam" id="PF00931">
    <property type="entry name" value="NB-ARC"/>
    <property type="match status" value="1"/>
</dbReference>
<dbReference type="InterPro" id="IPR036388">
    <property type="entry name" value="WH-like_DNA-bd_sf"/>
</dbReference>
<dbReference type="SUPFAM" id="SSF46894">
    <property type="entry name" value="C-terminal effector domain of the bipartite response regulators"/>
    <property type="match status" value="1"/>
</dbReference>
<dbReference type="PANTHER" id="PTHR47691">
    <property type="entry name" value="REGULATOR-RELATED"/>
    <property type="match status" value="1"/>
</dbReference>
<evidence type="ECO:0000313" key="5">
    <source>
        <dbReference type="Proteomes" id="UP000295238"/>
    </source>
</evidence>
<dbReference type="PANTHER" id="PTHR47691:SF3">
    <property type="entry name" value="HTH-TYPE TRANSCRIPTIONAL REGULATOR RV0890C-RELATED"/>
    <property type="match status" value="1"/>
</dbReference>
<keyword evidence="5" id="KW-1185">Reference proteome</keyword>